<sequence>MAAIATIPRTTGIASLTFFNTGYAIRPPTNKRTINVNHGDIMISNTA</sequence>
<proteinExistence type="predicted"/>
<protein>
    <submittedName>
        <fullName evidence="1">Uncharacterized protein</fullName>
    </submittedName>
</protein>
<dbReference type="AlphaFoldDB" id="X1Q9H0"/>
<reference evidence="1" key="1">
    <citation type="journal article" date="2014" name="Front. Microbiol.">
        <title>High frequency of phylogenetically diverse reductive dehalogenase-homologous genes in deep subseafloor sedimentary metagenomes.</title>
        <authorList>
            <person name="Kawai M."/>
            <person name="Futagami T."/>
            <person name="Toyoda A."/>
            <person name="Takaki Y."/>
            <person name="Nishi S."/>
            <person name="Hori S."/>
            <person name="Arai W."/>
            <person name="Tsubouchi T."/>
            <person name="Morono Y."/>
            <person name="Uchiyama I."/>
            <person name="Ito T."/>
            <person name="Fujiyama A."/>
            <person name="Inagaki F."/>
            <person name="Takami H."/>
        </authorList>
    </citation>
    <scope>NUCLEOTIDE SEQUENCE</scope>
    <source>
        <strain evidence="1">Expedition CK06-06</strain>
    </source>
</reference>
<organism evidence="1">
    <name type="scientific">marine sediment metagenome</name>
    <dbReference type="NCBI Taxonomy" id="412755"/>
    <lineage>
        <taxon>unclassified sequences</taxon>
        <taxon>metagenomes</taxon>
        <taxon>ecological metagenomes</taxon>
    </lineage>
</organism>
<gene>
    <name evidence="1" type="ORF">S06H3_60808</name>
</gene>
<evidence type="ECO:0000313" key="1">
    <source>
        <dbReference type="EMBL" id="GAI47680.1"/>
    </source>
</evidence>
<dbReference type="EMBL" id="BARV01039738">
    <property type="protein sequence ID" value="GAI47680.1"/>
    <property type="molecule type" value="Genomic_DNA"/>
</dbReference>
<accession>X1Q9H0</accession>
<comment type="caution">
    <text evidence="1">The sequence shown here is derived from an EMBL/GenBank/DDBJ whole genome shotgun (WGS) entry which is preliminary data.</text>
</comment>
<feature type="non-terminal residue" evidence="1">
    <location>
        <position position="47"/>
    </location>
</feature>
<name>X1Q9H0_9ZZZZ</name>